<feature type="coiled-coil region" evidence="1">
    <location>
        <begin position="660"/>
        <end position="739"/>
    </location>
</feature>
<evidence type="ECO:0000256" key="1">
    <source>
        <dbReference type="SAM" id="Coils"/>
    </source>
</evidence>
<protein>
    <submittedName>
        <fullName evidence="3">AAA family ATPase</fullName>
    </submittedName>
</protein>
<feature type="coiled-coil region" evidence="1">
    <location>
        <begin position="395"/>
        <end position="453"/>
    </location>
</feature>
<name>A0A9D2GYQ7_9BACE</name>
<dbReference type="GO" id="GO:0016887">
    <property type="term" value="F:ATP hydrolysis activity"/>
    <property type="evidence" value="ECO:0007669"/>
    <property type="project" value="InterPro"/>
</dbReference>
<organism evidence="3 4">
    <name type="scientific">Candidatus Bacteroides merdavium</name>
    <dbReference type="NCBI Taxonomy" id="2838472"/>
    <lineage>
        <taxon>Bacteria</taxon>
        <taxon>Pseudomonadati</taxon>
        <taxon>Bacteroidota</taxon>
        <taxon>Bacteroidia</taxon>
        <taxon>Bacteroidales</taxon>
        <taxon>Bacteroidaceae</taxon>
        <taxon>Bacteroides</taxon>
    </lineage>
</organism>
<dbReference type="InterPro" id="IPR038729">
    <property type="entry name" value="Rad50/SbcC_AAA"/>
</dbReference>
<proteinExistence type="predicted"/>
<evidence type="ECO:0000313" key="3">
    <source>
        <dbReference type="EMBL" id="HIZ91485.1"/>
    </source>
</evidence>
<keyword evidence="1" id="KW-0175">Coiled coil</keyword>
<dbReference type="GO" id="GO:0006302">
    <property type="term" value="P:double-strand break repair"/>
    <property type="evidence" value="ECO:0007669"/>
    <property type="project" value="InterPro"/>
</dbReference>
<dbReference type="EMBL" id="DXAV01000042">
    <property type="protein sequence ID" value="HIZ91485.1"/>
    <property type="molecule type" value="Genomic_DNA"/>
</dbReference>
<dbReference type="Gene3D" id="3.40.50.300">
    <property type="entry name" value="P-loop containing nucleotide triphosphate hydrolases"/>
    <property type="match status" value="2"/>
</dbReference>
<comment type="caution">
    <text evidence="3">The sequence shown here is derived from an EMBL/GenBank/DDBJ whole genome shotgun (WGS) entry which is preliminary data.</text>
</comment>
<dbReference type="Pfam" id="PF13476">
    <property type="entry name" value="AAA_23"/>
    <property type="match status" value="1"/>
</dbReference>
<dbReference type="InterPro" id="IPR027417">
    <property type="entry name" value="P-loop_NTPase"/>
</dbReference>
<sequence length="1148" mass="130471">MKIKELHIRNIASIEKGDIDFENGLRDAISGEKAPLFLISGDTGAGKTVILDCIAMALYKKTPRIEGVANSTKNDYVNAEGETLRVASLEQYTRLGISERDECYSEVRFEGNDGINYHARLSLGMQRGRKLLKHRSPKWEVKKGDADWIAGTTEVANTILQAVGLTFEQFGRMAMLAQGQFATFLTGNKTEREAILEQLTNTERFSKYGAAIKNLFDRAKTTCAQIQTEYDTEKAHILEKEEKETLITEQARLEAEKKDLETKIRQNEERLTLTTTLEKCRKDKASAQQALEQLEETANSESYRADTALVNGWDHTTVQRRTYTRMKEAHEKREEALAKEPLHRSLFNQLSADLALRKQEMRLQSDAIEKSNQWMAAHQHEEEIYGRSGEIIQKIHQYEDLLKNIQELASQIEAENRKTSPLKAAAEESRLAVEKATCEVNAKQQAIDTLSRQREAMNPASINQLLEQANQTYVSVRQLQQTLQAIEAATAETARLEKDIDEQEKNLASLHEEARKTEEALRSAKEKDEKANNLLHTMRTSLEEHLVTLRKRLITEQADTCPLCGQHIGHIHPDEDFKTVLTPLEKEKAATGEALNRANKVNEEAKRRLNTASGIFQTQKRQLAEQQKKIATAKENALHTALQSDMNPALPMMPQVETTIKNTDETIRQLKAKQQEAEELQRRIHRLLEEKRPLDATKTTADQTKVQADKALDVHTQRLHQLNERKEAEEQNASLLASDLTTLLARLMPDWQQDTAGTRQQLALASHEYNNRKKELDAATQRLLTMQTTTTAIDSARTHILRLHADWEMPVVPMAYTCRNINDEWTRLFAQTDATAQEIQECTHICTDCRNTLNEYYQTSGTTEASLIALMERENELLEARQRINLLQASITSRRDAIATAQKQQAEAMEKLGIREEQAIPDLTSLQEERTRLAQTRDQLLNALATANSKLEEDKRNQNKFNLIAAKLETAQKNLAKWDRLHARFGGTRFRTLVQSYILRPLLNNANIYLARITDRYKLTCSEENEQLAILVLDRYNKDQVRSVTVLSGGERFMISLALSLALSSLNRPDMNVDILFIDEGFGTLDEKSLDSVMSTLERLTEIAGQNGRRVGIISHREELDERINVQIRVVKKGEGRSRIELSGTMPG</sequence>
<reference evidence="3" key="2">
    <citation type="submission" date="2021-04" db="EMBL/GenBank/DDBJ databases">
        <authorList>
            <person name="Gilroy R."/>
        </authorList>
    </citation>
    <scope>NUCLEOTIDE SEQUENCE</scope>
    <source>
        <strain evidence="3">CHK118-2852</strain>
    </source>
</reference>
<evidence type="ECO:0000259" key="2">
    <source>
        <dbReference type="Pfam" id="PF13476"/>
    </source>
</evidence>
<dbReference type="PANTHER" id="PTHR32114:SF2">
    <property type="entry name" value="ABC TRANSPORTER ABCH.3"/>
    <property type="match status" value="1"/>
</dbReference>
<accession>A0A9D2GYQ7</accession>
<gene>
    <name evidence="3" type="ORF">H9807_05135</name>
</gene>
<dbReference type="PANTHER" id="PTHR32114">
    <property type="entry name" value="ABC TRANSPORTER ABCH.3"/>
    <property type="match status" value="1"/>
</dbReference>
<reference evidence="3" key="1">
    <citation type="journal article" date="2021" name="PeerJ">
        <title>Extensive microbial diversity within the chicken gut microbiome revealed by metagenomics and culture.</title>
        <authorList>
            <person name="Gilroy R."/>
            <person name="Ravi A."/>
            <person name="Getino M."/>
            <person name="Pursley I."/>
            <person name="Horton D.L."/>
            <person name="Alikhan N.F."/>
            <person name="Baker D."/>
            <person name="Gharbi K."/>
            <person name="Hall N."/>
            <person name="Watson M."/>
            <person name="Adriaenssens E.M."/>
            <person name="Foster-Nyarko E."/>
            <person name="Jarju S."/>
            <person name="Secka A."/>
            <person name="Antonio M."/>
            <person name="Oren A."/>
            <person name="Chaudhuri R.R."/>
            <person name="La Ragione R."/>
            <person name="Hildebrand F."/>
            <person name="Pallen M.J."/>
        </authorList>
    </citation>
    <scope>NUCLEOTIDE SEQUENCE</scope>
    <source>
        <strain evidence="3">CHK118-2852</strain>
    </source>
</reference>
<dbReference type="Proteomes" id="UP000824108">
    <property type="component" value="Unassembled WGS sequence"/>
</dbReference>
<dbReference type="Pfam" id="PF13558">
    <property type="entry name" value="SbcC_Walker_B"/>
    <property type="match status" value="1"/>
</dbReference>
<feature type="domain" description="Rad50/SbcC-type AAA" evidence="2">
    <location>
        <begin position="5"/>
        <end position="270"/>
    </location>
</feature>
<dbReference type="SUPFAM" id="SSF52540">
    <property type="entry name" value="P-loop containing nucleoside triphosphate hydrolases"/>
    <property type="match status" value="1"/>
</dbReference>
<evidence type="ECO:0000313" key="4">
    <source>
        <dbReference type="Proteomes" id="UP000824108"/>
    </source>
</evidence>
<dbReference type="AlphaFoldDB" id="A0A9D2GYQ7"/>
<feature type="coiled-coil region" evidence="1">
    <location>
        <begin position="243"/>
        <end position="304"/>
    </location>
</feature>
<feature type="coiled-coil region" evidence="1">
    <location>
        <begin position="923"/>
        <end position="957"/>
    </location>
</feature>
<feature type="coiled-coil region" evidence="1">
    <location>
        <begin position="479"/>
        <end position="534"/>
    </location>
</feature>